<organism evidence="2 3">
    <name type="scientific">Dyadobacter luteus</name>
    <dbReference type="NCBI Taxonomy" id="2259619"/>
    <lineage>
        <taxon>Bacteria</taxon>
        <taxon>Pseudomonadati</taxon>
        <taxon>Bacteroidota</taxon>
        <taxon>Cytophagia</taxon>
        <taxon>Cytophagales</taxon>
        <taxon>Spirosomataceae</taxon>
        <taxon>Dyadobacter</taxon>
    </lineage>
</organism>
<reference evidence="2 3" key="1">
    <citation type="submission" date="2018-07" db="EMBL/GenBank/DDBJ databases">
        <title>Dyadobacter roseus sp. nov., isolated from rose rhizosphere soil.</title>
        <authorList>
            <person name="Chen L."/>
        </authorList>
    </citation>
    <scope>NUCLEOTIDE SEQUENCE [LARGE SCALE GENOMIC DNA]</scope>
    <source>
        <strain evidence="2 3">RS19</strain>
    </source>
</reference>
<protein>
    <submittedName>
        <fullName evidence="2">Uncharacterized protein</fullName>
    </submittedName>
</protein>
<comment type="caution">
    <text evidence="2">The sequence shown here is derived from an EMBL/GenBank/DDBJ whole genome shotgun (WGS) entry which is preliminary data.</text>
</comment>
<dbReference type="Proteomes" id="UP000256373">
    <property type="component" value="Unassembled WGS sequence"/>
</dbReference>
<evidence type="ECO:0000313" key="3">
    <source>
        <dbReference type="Proteomes" id="UP000256373"/>
    </source>
</evidence>
<evidence type="ECO:0000256" key="1">
    <source>
        <dbReference type="SAM" id="SignalP"/>
    </source>
</evidence>
<accession>A0A3D8Y3L2</accession>
<name>A0A3D8Y3L2_9BACT</name>
<feature type="chain" id="PRO_5017797453" evidence="1">
    <location>
        <begin position="20"/>
        <end position="159"/>
    </location>
</feature>
<keyword evidence="3" id="KW-1185">Reference proteome</keyword>
<evidence type="ECO:0000313" key="2">
    <source>
        <dbReference type="EMBL" id="REA56503.1"/>
    </source>
</evidence>
<sequence>MKKLMMLLIGLLFCYAGSAQTLTINTPGANWTLLAPSTLLTAAGTNYTHVETTALNHTLMKVNATLVWSVSVQQSSTSNWDTGLKLFIRRSGDGTGGALLTGNTNYIQLTSTAQPLVGGLLGLGFSRDDIPIQYKIEGISVLLPVKTYSTTILFTVSGL</sequence>
<feature type="signal peptide" evidence="1">
    <location>
        <begin position="1"/>
        <end position="19"/>
    </location>
</feature>
<keyword evidence="1" id="KW-0732">Signal</keyword>
<proteinExistence type="predicted"/>
<dbReference type="EMBL" id="QNUL01000038">
    <property type="protein sequence ID" value="REA56503.1"/>
    <property type="molecule type" value="Genomic_DNA"/>
</dbReference>
<dbReference type="RefSeq" id="WP_115834014.1">
    <property type="nucleotide sequence ID" value="NZ_QNUL01000038.1"/>
</dbReference>
<dbReference type="OrthoDB" id="964707at2"/>
<gene>
    <name evidence="2" type="ORF">DSL64_26660</name>
</gene>
<dbReference type="AlphaFoldDB" id="A0A3D8Y3L2"/>